<organism evidence="2 3">
    <name type="scientific">Candidatus Electrothrix aarhusensis</name>
    <dbReference type="NCBI Taxonomy" id="1859131"/>
    <lineage>
        <taxon>Bacteria</taxon>
        <taxon>Pseudomonadati</taxon>
        <taxon>Thermodesulfobacteriota</taxon>
        <taxon>Desulfobulbia</taxon>
        <taxon>Desulfobulbales</taxon>
        <taxon>Desulfobulbaceae</taxon>
        <taxon>Candidatus Electrothrix</taxon>
    </lineage>
</organism>
<comment type="caution">
    <text evidence="2">The sequence shown here is derived from an EMBL/GenBank/DDBJ whole genome shotgun (WGS) entry which is preliminary data.</text>
</comment>
<proteinExistence type="predicted"/>
<name>A0A3S3QVC4_9BACT</name>
<dbReference type="AlphaFoldDB" id="A0A3S3QVC4"/>
<evidence type="ECO:0000313" key="3">
    <source>
        <dbReference type="Proteomes" id="UP000287853"/>
    </source>
</evidence>
<reference evidence="2 3" key="1">
    <citation type="submission" date="2017-01" db="EMBL/GenBank/DDBJ databases">
        <title>The cable genome- insights into the physiology and evolution of filamentous bacteria capable of sulfide oxidation via long distance electron transfer.</title>
        <authorList>
            <person name="Schreiber L."/>
            <person name="Bjerg J.T."/>
            <person name="Boggild A."/>
            <person name="Van De Vossenberg J."/>
            <person name="Meysman F."/>
            <person name="Nielsen L.P."/>
            <person name="Schramm A."/>
            <person name="Kjeldsen K.U."/>
        </authorList>
    </citation>
    <scope>NUCLEOTIDE SEQUENCE [LARGE SCALE GENOMIC DNA]</scope>
    <source>
        <strain evidence="2">MCF</strain>
    </source>
</reference>
<dbReference type="Proteomes" id="UP000287853">
    <property type="component" value="Unassembled WGS sequence"/>
</dbReference>
<sequence>MQCNQLVRLTKEWYTHVKQETMAPARMMQFIDHHIKDCAICQEDPDLSQEVEKIREHVLPESKLPRAFRAPNKSLTPEISPSLDEDEEGGDNEGNKNEGDATADGLL</sequence>
<evidence type="ECO:0000256" key="1">
    <source>
        <dbReference type="SAM" id="MobiDB-lite"/>
    </source>
</evidence>
<gene>
    <name evidence="2" type="ORF">H206_02468</name>
</gene>
<dbReference type="EMBL" id="MTKO01000120">
    <property type="protein sequence ID" value="RWX43432.1"/>
    <property type="molecule type" value="Genomic_DNA"/>
</dbReference>
<protein>
    <submittedName>
        <fullName evidence="2">Uncharacterized protein</fullName>
    </submittedName>
</protein>
<evidence type="ECO:0000313" key="2">
    <source>
        <dbReference type="EMBL" id="RWX43432.1"/>
    </source>
</evidence>
<feature type="region of interest" description="Disordered" evidence="1">
    <location>
        <begin position="62"/>
        <end position="107"/>
    </location>
</feature>
<accession>A0A3S3QVC4</accession>
<keyword evidence="3" id="KW-1185">Reference proteome</keyword>